<dbReference type="InterPro" id="IPR023214">
    <property type="entry name" value="HAD_sf"/>
</dbReference>
<dbReference type="Proteomes" id="UP000633205">
    <property type="component" value="Unassembled WGS sequence"/>
</dbReference>
<dbReference type="GO" id="GO:0004713">
    <property type="term" value="F:protein tyrosine kinase activity"/>
    <property type="evidence" value="ECO:0007669"/>
    <property type="project" value="TreeGrafter"/>
</dbReference>
<dbReference type="AlphaFoldDB" id="A0A916Y2B2"/>
<evidence type="ECO:0000313" key="1">
    <source>
        <dbReference type="EMBL" id="GGD27271.1"/>
    </source>
</evidence>
<sequence length="222" mass="23884">MGSSRWSCVLWDVDGTIADASRGILPRIAQVLDEGGHPPIPSDQVERWIGPPMLDSFQDLAGLSLDDAKRSVRRYRELAGQQGYAASVRLYDGVVDVIRDVHAAGVPQTTASTKPENQVETIFSHFGVTDLFEAVHGAIPDPETLDTKANVLGRALADMRARGIDVSSPVLIGDRHHDVEGAAEHGVPVIFARWGFGSREEEEGAIAAADTPADLRALILTD</sequence>
<evidence type="ECO:0000313" key="2">
    <source>
        <dbReference type="Proteomes" id="UP000633205"/>
    </source>
</evidence>
<accession>A0A916Y2B2</accession>
<dbReference type="PANTHER" id="PTHR43434">
    <property type="entry name" value="PHOSPHOGLYCOLATE PHOSPHATASE"/>
    <property type="match status" value="1"/>
</dbReference>
<protein>
    <submittedName>
        <fullName evidence="1">Phosphoglycolate phosphatase</fullName>
    </submittedName>
</protein>
<gene>
    <name evidence="1" type="ORF">GCM10010915_04140</name>
</gene>
<dbReference type="PANTHER" id="PTHR43434:SF20">
    <property type="entry name" value="5'-NUCLEOTIDASE"/>
    <property type="match status" value="1"/>
</dbReference>
<dbReference type="EMBL" id="BMHO01000001">
    <property type="protein sequence ID" value="GGD27271.1"/>
    <property type="molecule type" value="Genomic_DNA"/>
</dbReference>
<dbReference type="InterPro" id="IPR041492">
    <property type="entry name" value="HAD_2"/>
</dbReference>
<proteinExistence type="predicted"/>
<dbReference type="Gene3D" id="1.10.150.240">
    <property type="entry name" value="Putative phosphatase, domain 2"/>
    <property type="match status" value="1"/>
</dbReference>
<dbReference type="InterPro" id="IPR023198">
    <property type="entry name" value="PGP-like_dom2"/>
</dbReference>
<dbReference type="RefSeq" id="WP_188710661.1">
    <property type="nucleotide sequence ID" value="NZ_BMHO01000001.1"/>
</dbReference>
<comment type="caution">
    <text evidence="1">The sequence shown here is derived from an EMBL/GenBank/DDBJ whole genome shotgun (WGS) entry which is preliminary data.</text>
</comment>
<dbReference type="SUPFAM" id="SSF56784">
    <property type="entry name" value="HAD-like"/>
    <property type="match status" value="1"/>
</dbReference>
<organism evidence="1 2">
    <name type="scientific">Microbacterium faecale</name>
    <dbReference type="NCBI Taxonomy" id="1804630"/>
    <lineage>
        <taxon>Bacteria</taxon>
        <taxon>Bacillati</taxon>
        <taxon>Actinomycetota</taxon>
        <taxon>Actinomycetes</taxon>
        <taxon>Micrococcales</taxon>
        <taxon>Microbacteriaceae</taxon>
        <taxon>Microbacterium</taxon>
    </lineage>
</organism>
<dbReference type="Pfam" id="PF13419">
    <property type="entry name" value="HAD_2"/>
    <property type="match status" value="1"/>
</dbReference>
<dbReference type="InterPro" id="IPR050155">
    <property type="entry name" value="HAD-like_hydrolase_sf"/>
</dbReference>
<reference evidence="1" key="2">
    <citation type="submission" date="2020-09" db="EMBL/GenBank/DDBJ databases">
        <authorList>
            <person name="Sun Q."/>
            <person name="Zhou Y."/>
        </authorList>
    </citation>
    <scope>NUCLEOTIDE SEQUENCE</scope>
    <source>
        <strain evidence="1">CGMCC 1.15152</strain>
    </source>
</reference>
<name>A0A916Y2B2_9MICO</name>
<keyword evidence="2" id="KW-1185">Reference proteome</keyword>
<dbReference type="GO" id="GO:0005829">
    <property type="term" value="C:cytosol"/>
    <property type="evidence" value="ECO:0007669"/>
    <property type="project" value="TreeGrafter"/>
</dbReference>
<dbReference type="InterPro" id="IPR036412">
    <property type="entry name" value="HAD-like_sf"/>
</dbReference>
<reference evidence="1" key="1">
    <citation type="journal article" date="2014" name="Int. J. Syst. Evol. Microbiol.">
        <title>Complete genome sequence of Corynebacterium casei LMG S-19264T (=DSM 44701T), isolated from a smear-ripened cheese.</title>
        <authorList>
            <consortium name="US DOE Joint Genome Institute (JGI-PGF)"/>
            <person name="Walter F."/>
            <person name="Albersmeier A."/>
            <person name="Kalinowski J."/>
            <person name="Ruckert C."/>
        </authorList>
    </citation>
    <scope>NUCLEOTIDE SEQUENCE</scope>
    <source>
        <strain evidence="1">CGMCC 1.15152</strain>
    </source>
</reference>
<dbReference type="Gene3D" id="3.40.50.1000">
    <property type="entry name" value="HAD superfamily/HAD-like"/>
    <property type="match status" value="1"/>
</dbReference>